<dbReference type="EMBL" id="JASSZA010000001">
    <property type="protein sequence ID" value="KAK2120667.1"/>
    <property type="molecule type" value="Genomic_DNA"/>
</dbReference>
<organism evidence="2 3">
    <name type="scientific">Saguinus oedipus</name>
    <name type="common">Cotton-top tamarin</name>
    <name type="synonym">Oedipomidas oedipus</name>
    <dbReference type="NCBI Taxonomy" id="9490"/>
    <lineage>
        <taxon>Eukaryota</taxon>
        <taxon>Metazoa</taxon>
        <taxon>Chordata</taxon>
        <taxon>Craniata</taxon>
        <taxon>Vertebrata</taxon>
        <taxon>Euteleostomi</taxon>
        <taxon>Mammalia</taxon>
        <taxon>Eutheria</taxon>
        <taxon>Euarchontoglires</taxon>
        <taxon>Primates</taxon>
        <taxon>Haplorrhini</taxon>
        <taxon>Platyrrhini</taxon>
        <taxon>Cebidae</taxon>
        <taxon>Callitrichinae</taxon>
        <taxon>Saguinus</taxon>
    </lineage>
</organism>
<accession>A0ABQ9WK45</accession>
<feature type="region of interest" description="Disordered" evidence="1">
    <location>
        <begin position="1"/>
        <end position="151"/>
    </location>
</feature>
<dbReference type="Proteomes" id="UP001266305">
    <property type="component" value="Unassembled WGS sequence"/>
</dbReference>
<gene>
    <name evidence="2" type="ORF">P7K49_002053</name>
</gene>
<evidence type="ECO:0000313" key="3">
    <source>
        <dbReference type="Proteomes" id="UP001266305"/>
    </source>
</evidence>
<sequence>MSRAGQPVSSLEDLGESQTLRQGWSPEDGTLGSQPPPFLAIPPPLPIDVARTTGPQRCPLTSEAESSSWDQMLRPQAHSATSSCLMGSKSHPPSLGFLASPGHGGRSAKPVSGPAQAGTEPLSLLSPPPSSSASRHCSPEHPLPPAGPLME</sequence>
<feature type="compositionally biased region" description="Pro residues" evidence="1">
    <location>
        <begin position="141"/>
        <end position="151"/>
    </location>
</feature>
<comment type="caution">
    <text evidence="2">The sequence shown here is derived from an EMBL/GenBank/DDBJ whole genome shotgun (WGS) entry which is preliminary data.</text>
</comment>
<protein>
    <submittedName>
        <fullName evidence="2">Uncharacterized protein</fullName>
    </submittedName>
</protein>
<reference evidence="2 3" key="1">
    <citation type="submission" date="2023-05" db="EMBL/GenBank/DDBJ databases">
        <title>B98-5 Cell Line De Novo Hybrid Assembly: An Optical Mapping Approach.</title>
        <authorList>
            <person name="Kananen K."/>
            <person name="Auerbach J.A."/>
            <person name="Kautto E."/>
            <person name="Blachly J.S."/>
        </authorList>
    </citation>
    <scope>NUCLEOTIDE SEQUENCE [LARGE SCALE GENOMIC DNA]</scope>
    <source>
        <strain evidence="2">B95-8</strain>
        <tissue evidence="2">Cell line</tissue>
    </source>
</reference>
<keyword evidence="3" id="KW-1185">Reference proteome</keyword>
<evidence type="ECO:0000313" key="2">
    <source>
        <dbReference type="EMBL" id="KAK2120667.1"/>
    </source>
</evidence>
<name>A0ABQ9WK45_SAGOE</name>
<feature type="compositionally biased region" description="Pro residues" evidence="1">
    <location>
        <begin position="34"/>
        <end position="46"/>
    </location>
</feature>
<proteinExistence type="predicted"/>
<evidence type="ECO:0000256" key="1">
    <source>
        <dbReference type="SAM" id="MobiDB-lite"/>
    </source>
</evidence>